<dbReference type="CDD" id="cd06186">
    <property type="entry name" value="NOX_Duox_like_FAD_NADP"/>
    <property type="match status" value="1"/>
</dbReference>
<dbReference type="SUPFAM" id="SSF52343">
    <property type="entry name" value="Ferredoxin reductase-like, C-terminal NADP-linked domain"/>
    <property type="match status" value="1"/>
</dbReference>
<dbReference type="InterPro" id="IPR051410">
    <property type="entry name" value="Ferric/Cupric_Reductase"/>
</dbReference>
<keyword evidence="6 11" id="KW-1133">Transmembrane helix</keyword>
<dbReference type="InterPro" id="IPR017927">
    <property type="entry name" value="FAD-bd_FR_type"/>
</dbReference>
<evidence type="ECO:0000256" key="11">
    <source>
        <dbReference type="SAM" id="Phobius"/>
    </source>
</evidence>
<dbReference type="PROSITE" id="PS51384">
    <property type="entry name" value="FAD_FR"/>
    <property type="match status" value="1"/>
</dbReference>
<feature type="transmembrane region" description="Helical" evidence="11">
    <location>
        <begin position="133"/>
        <end position="157"/>
    </location>
</feature>
<evidence type="ECO:0000313" key="13">
    <source>
        <dbReference type="EMBL" id="GAB0138646.1"/>
    </source>
</evidence>
<dbReference type="InterPro" id="IPR013121">
    <property type="entry name" value="Fe_red_NAD-bd_6"/>
</dbReference>
<dbReference type="Pfam" id="PF01794">
    <property type="entry name" value="Ferric_reduct"/>
    <property type="match status" value="1"/>
</dbReference>
<dbReference type="PANTHER" id="PTHR32361">
    <property type="entry name" value="FERRIC/CUPRIC REDUCTASE TRANSMEMBRANE COMPONENT"/>
    <property type="match status" value="1"/>
</dbReference>
<dbReference type="Pfam" id="PF08022">
    <property type="entry name" value="FAD_binding_8"/>
    <property type="match status" value="1"/>
</dbReference>
<comment type="similarity">
    <text evidence="2">Belongs to the ferric reductase (FRE) family.</text>
</comment>
<dbReference type="InterPro" id="IPR013112">
    <property type="entry name" value="FAD-bd_8"/>
</dbReference>
<keyword evidence="10" id="KW-0325">Glycoprotein</keyword>
<dbReference type="Gene3D" id="3.40.50.80">
    <property type="entry name" value="Nucleotide-binding domain of ferredoxin-NADP reductase (FNR) module"/>
    <property type="match status" value="1"/>
</dbReference>
<evidence type="ECO:0000313" key="14">
    <source>
        <dbReference type="Proteomes" id="UP001562357"/>
    </source>
</evidence>
<dbReference type="SFLD" id="SFLDG01168">
    <property type="entry name" value="Ferric_reductase_subgroup_(FRE"/>
    <property type="match status" value="1"/>
</dbReference>
<organism evidence="13 14">
    <name type="scientific">Epichloe bromicola</name>
    <dbReference type="NCBI Taxonomy" id="79588"/>
    <lineage>
        <taxon>Eukaryota</taxon>
        <taxon>Fungi</taxon>
        <taxon>Dikarya</taxon>
        <taxon>Ascomycota</taxon>
        <taxon>Pezizomycotina</taxon>
        <taxon>Sordariomycetes</taxon>
        <taxon>Hypocreomycetidae</taxon>
        <taxon>Hypocreales</taxon>
        <taxon>Clavicipitaceae</taxon>
        <taxon>Epichloe</taxon>
    </lineage>
</organism>
<evidence type="ECO:0000256" key="2">
    <source>
        <dbReference type="ARBA" id="ARBA00006278"/>
    </source>
</evidence>
<accession>A0ABQ0CYX3</accession>
<proteinExistence type="inferred from homology"/>
<evidence type="ECO:0000256" key="4">
    <source>
        <dbReference type="ARBA" id="ARBA00022692"/>
    </source>
</evidence>
<protein>
    <recommendedName>
        <fullName evidence="12">FAD-binding FR-type domain-containing protein</fullName>
    </recommendedName>
</protein>
<gene>
    <name evidence="13" type="primary">g6872</name>
    <name evidence="13" type="ORF">EsDP_00006872</name>
</gene>
<reference evidence="14" key="1">
    <citation type="submission" date="2024-06" db="EMBL/GenBank/DDBJ databases">
        <title>Draft Genome Sequences of Epichloe bromicola Strains Isolated from Elymus ciliaris.</title>
        <authorList>
            <consortium name="Epichloe bromicola genome sequencing consortium"/>
            <person name="Miura A."/>
            <person name="Imano S."/>
            <person name="Ashida A."/>
            <person name="Sato I."/>
            <person name="Chiba S."/>
            <person name="Tanaka A."/>
            <person name="Camagna M."/>
            <person name="Takemoto D."/>
        </authorList>
    </citation>
    <scope>NUCLEOTIDE SEQUENCE [LARGE SCALE GENOMIC DNA]</scope>
    <source>
        <strain evidence="14">DP</strain>
    </source>
</reference>
<evidence type="ECO:0000256" key="9">
    <source>
        <dbReference type="ARBA" id="ARBA00023136"/>
    </source>
</evidence>
<dbReference type="EMBL" id="BAAFGZ010000455">
    <property type="protein sequence ID" value="GAB0138646.1"/>
    <property type="molecule type" value="Genomic_DNA"/>
</dbReference>
<dbReference type="Proteomes" id="UP001562357">
    <property type="component" value="Unassembled WGS sequence"/>
</dbReference>
<dbReference type="SFLD" id="SFLDS00052">
    <property type="entry name" value="Ferric_Reductase_Domain"/>
    <property type="match status" value="1"/>
</dbReference>
<feature type="domain" description="FAD-binding FR-type" evidence="12">
    <location>
        <begin position="395"/>
        <end position="553"/>
    </location>
</feature>
<keyword evidence="9 11" id="KW-0472">Membrane</keyword>
<dbReference type="InterPro" id="IPR013130">
    <property type="entry name" value="Fe3_Rdtase_TM_dom"/>
</dbReference>
<feature type="transmembrane region" description="Helical" evidence="11">
    <location>
        <begin position="210"/>
        <end position="228"/>
    </location>
</feature>
<sequence length="702" mass="79389">MSDVCLKSCQSSIVRLRFNDSDVSATAAQLCLSRLTIKSMLLCLTVYCDRHEREAEWTTLNDMCIDAEGTGIPPLSIISNYTAGDIERLRHIQLHEKFPSEQVFDDVVVPSAELHRAWTDTLDAYRYVSRHHFLYGIAMIVFWVAVVAVGAANRLMLAFSRFLHRHRVYKGTYRSETSMWLKRKIMIPATFGYRSAAEVWCGTIPLRIQTFTLVAFASINILFSIYGYRITPVNLYFPGKTKQILRYVSDRTGIISFANFPIIWLFGMRNNFAIWLTGWDFATYNKFHRWVARIATLQAVVHSVGFTVLSFHEGGWTYFAWWWTRKFWVVGEVATVVMCALVACSVYWLRRRNYELFLILHIVMSIVILVTMSGHVSVFNGEYDILIWVPVFVWVFDRAFRILRIFSLNPTLKPTVAAALYSSSANMVRLGIPCRFGAYKVKPGTYYYLSIIDGKRFLESHPFTVASVVDGNASSTKTLGEQVPLLETNGTSAEEQQETETAKTTTSSKLLTFLIRPHDGFTGRLRDLAASEWPRPASVRVLVDGPYGHSQPLHMFNHVVFVVGGSGVVVPMSYLETLTGNNIQAKSIQLHWAVREPGFAAEVMANDMGDAVADENFHIDLYFSTETESSIDIELPAQVSCHYQRPSARQIVMAAAECAGQGSLAVVACGPARLADDARRSVIEAMDRGLCEIEYFEESFRW</sequence>
<feature type="transmembrane region" description="Helical" evidence="11">
    <location>
        <begin position="327"/>
        <end position="349"/>
    </location>
</feature>
<keyword evidence="7" id="KW-0560">Oxidoreductase</keyword>
<name>A0ABQ0CYX3_9HYPO</name>
<evidence type="ECO:0000256" key="5">
    <source>
        <dbReference type="ARBA" id="ARBA00022982"/>
    </source>
</evidence>
<feature type="transmembrane region" description="Helical" evidence="11">
    <location>
        <begin position="290"/>
        <end position="312"/>
    </location>
</feature>
<feature type="transmembrane region" description="Helical" evidence="11">
    <location>
        <begin position="254"/>
        <end position="278"/>
    </location>
</feature>
<evidence type="ECO:0000256" key="7">
    <source>
        <dbReference type="ARBA" id="ARBA00023002"/>
    </source>
</evidence>
<evidence type="ECO:0000256" key="3">
    <source>
        <dbReference type="ARBA" id="ARBA00022448"/>
    </source>
</evidence>
<dbReference type="Pfam" id="PF08030">
    <property type="entry name" value="NAD_binding_6"/>
    <property type="match status" value="1"/>
</dbReference>
<keyword evidence="5" id="KW-0249">Electron transport</keyword>
<keyword evidence="8" id="KW-0406">Ion transport</keyword>
<comment type="subcellular location">
    <subcellularLocation>
        <location evidence="1">Membrane</location>
        <topology evidence="1">Multi-pass membrane protein</topology>
    </subcellularLocation>
</comment>
<evidence type="ECO:0000256" key="1">
    <source>
        <dbReference type="ARBA" id="ARBA00004141"/>
    </source>
</evidence>
<evidence type="ECO:0000256" key="6">
    <source>
        <dbReference type="ARBA" id="ARBA00022989"/>
    </source>
</evidence>
<keyword evidence="14" id="KW-1185">Reference proteome</keyword>
<keyword evidence="3" id="KW-0813">Transport</keyword>
<feature type="transmembrane region" description="Helical" evidence="11">
    <location>
        <begin position="356"/>
        <end position="379"/>
    </location>
</feature>
<evidence type="ECO:0000256" key="10">
    <source>
        <dbReference type="ARBA" id="ARBA00023180"/>
    </source>
</evidence>
<evidence type="ECO:0000259" key="12">
    <source>
        <dbReference type="PROSITE" id="PS51384"/>
    </source>
</evidence>
<dbReference type="InterPro" id="IPR039261">
    <property type="entry name" value="FNR_nucleotide-bd"/>
</dbReference>
<evidence type="ECO:0000256" key="8">
    <source>
        <dbReference type="ARBA" id="ARBA00023065"/>
    </source>
</evidence>
<keyword evidence="4 11" id="KW-0812">Transmembrane</keyword>
<dbReference type="PANTHER" id="PTHR32361:SF9">
    <property type="entry name" value="FERRIC REDUCTASE TRANSMEMBRANE COMPONENT 3-RELATED"/>
    <property type="match status" value="1"/>
</dbReference>
<comment type="caution">
    <text evidence="13">The sequence shown here is derived from an EMBL/GenBank/DDBJ whole genome shotgun (WGS) entry which is preliminary data.</text>
</comment>